<dbReference type="AlphaFoldDB" id="A0A7D8ERS7"/>
<dbReference type="EMBL" id="UGWV01000002">
    <property type="protein sequence ID" value="SUF97825.1"/>
    <property type="molecule type" value="Genomic_DNA"/>
</dbReference>
<protein>
    <submittedName>
        <fullName evidence="1">Uncharacterized protein</fullName>
    </submittedName>
</protein>
<organism evidence="1 2">
    <name type="scientific">Salmonella enterica</name>
    <name type="common">Salmonella choleraesuis</name>
    <dbReference type="NCBI Taxonomy" id="28901"/>
    <lineage>
        <taxon>Bacteria</taxon>
        <taxon>Pseudomonadati</taxon>
        <taxon>Pseudomonadota</taxon>
        <taxon>Gammaproteobacteria</taxon>
        <taxon>Enterobacterales</taxon>
        <taxon>Enterobacteriaceae</taxon>
        <taxon>Salmonella</taxon>
    </lineage>
</organism>
<evidence type="ECO:0000313" key="1">
    <source>
        <dbReference type="EMBL" id="SUF97825.1"/>
    </source>
</evidence>
<dbReference type="Proteomes" id="UP000254463">
    <property type="component" value="Unassembled WGS sequence"/>
</dbReference>
<evidence type="ECO:0000313" key="2">
    <source>
        <dbReference type="Proteomes" id="UP000254463"/>
    </source>
</evidence>
<gene>
    <name evidence="1" type="ORF">NCTC6385_04881</name>
</gene>
<reference evidence="1 2" key="1">
    <citation type="submission" date="2018-06" db="EMBL/GenBank/DDBJ databases">
        <authorList>
            <consortium name="Pathogen Informatics"/>
            <person name="Doyle S."/>
        </authorList>
    </citation>
    <scope>NUCLEOTIDE SEQUENCE [LARGE SCALE GENOMIC DNA]</scope>
    <source>
        <strain evidence="1 2">NCTC6385</strain>
    </source>
</reference>
<sequence length="78" mass="9103">MAQQKKQTEHNIATPEGVVKPCPELQQMHFVLQDNYHVFLLSLEDILLCLREAEKHGEVPHINDVWWGTLQSAFPRLR</sequence>
<accession>A0A7D8ERS7</accession>
<proteinExistence type="predicted"/>
<dbReference type="RefSeq" id="WP_080169147.1">
    <property type="nucleotide sequence ID" value="NZ_JBHZFA020000008.1"/>
</dbReference>
<name>A0A7D8ERS7_SALER</name>